<name>A0A6M3JJQ9_9ZZZZ</name>
<sequence length="95" mass="11378">MEYSEYLSTKGFELSLKNSSTINYNIMNIETPPSWRKGQTLFNFLEWLHTDKKYPKYQSKRTADTFNISDKELDELWNEYLILLGVEKNEKSKKK</sequence>
<evidence type="ECO:0000313" key="1">
    <source>
        <dbReference type="EMBL" id="QJA69292.1"/>
    </source>
</evidence>
<accession>A0A6M3JJQ9</accession>
<dbReference type="AlphaFoldDB" id="A0A6M3JJQ9"/>
<protein>
    <submittedName>
        <fullName evidence="1">Uncharacterized protein</fullName>
    </submittedName>
</protein>
<proteinExistence type="predicted"/>
<dbReference type="EMBL" id="MT141693">
    <property type="protein sequence ID" value="QJA69292.1"/>
    <property type="molecule type" value="Genomic_DNA"/>
</dbReference>
<gene>
    <name evidence="1" type="ORF">MM415A04822_0007</name>
</gene>
<organism evidence="1">
    <name type="scientific">viral metagenome</name>
    <dbReference type="NCBI Taxonomy" id="1070528"/>
    <lineage>
        <taxon>unclassified sequences</taxon>
        <taxon>metagenomes</taxon>
        <taxon>organismal metagenomes</taxon>
    </lineage>
</organism>
<reference evidence="1" key="1">
    <citation type="submission" date="2020-03" db="EMBL/GenBank/DDBJ databases">
        <title>The deep terrestrial virosphere.</title>
        <authorList>
            <person name="Holmfeldt K."/>
            <person name="Nilsson E."/>
            <person name="Simone D."/>
            <person name="Lopez-Fernandez M."/>
            <person name="Wu X."/>
            <person name="de Brujin I."/>
            <person name="Lundin D."/>
            <person name="Andersson A."/>
            <person name="Bertilsson S."/>
            <person name="Dopson M."/>
        </authorList>
    </citation>
    <scope>NUCLEOTIDE SEQUENCE</scope>
    <source>
        <strain evidence="1">MM415A04822</strain>
    </source>
</reference>